<organism evidence="27 28">
    <name type="scientific">Janibacter limosus</name>
    <dbReference type="NCBI Taxonomy" id="53458"/>
    <lineage>
        <taxon>Bacteria</taxon>
        <taxon>Bacillati</taxon>
        <taxon>Actinomycetota</taxon>
        <taxon>Actinomycetes</taxon>
        <taxon>Micrococcales</taxon>
        <taxon>Intrasporangiaceae</taxon>
        <taxon>Janibacter</taxon>
    </lineage>
</organism>
<evidence type="ECO:0000256" key="13">
    <source>
        <dbReference type="ARBA" id="ARBA00022840"/>
    </source>
</evidence>
<feature type="compositionally biased region" description="Low complexity" evidence="23">
    <location>
        <begin position="413"/>
        <end position="422"/>
    </location>
</feature>
<feature type="compositionally biased region" description="Pro residues" evidence="23">
    <location>
        <begin position="372"/>
        <end position="382"/>
    </location>
</feature>
<dbReference type="GO" id="GO:0004721">
    <property type="term" value="F:phosphoprotein phosphatase activity"/>
    <property type="evidence" value="ECO:0007669"/>
    <property type="project" value="UniProtKB-KW"/>
</dbReference>
<keyword evidence="24" id="KW-0472">Membrane</keyword>
<keyword evidence="13" id="KW-0067">ATP-binding</keyword>
<feature type="domain" description="Histidine kinase" evidence="25">
    <location>
        <begin position="166"/>
        <end position="374"/>
    </location>
</feature>
<reference evidence="27 28" key="1">
    <citation type="submission" date="2019-02" db="EMBL/GenBank/DDBJ databases">
        <title>Genomic data mining of an Antarctic deep-sea actinobacterium, Janibacterlimosus P3-3-X1.</title>
        <authorList>
            <person name="Liao L."/>
            <person name="Chen B."/>
        </authorList>
    </citation>
    <scope>NUCLEOTIDE SEQUENCE [LARGE SCALE GENOMIC DNA]</scope>
    <source>
        <strain evidence="27 28">P3-3-X1</strain>
    </source>
</reference>
<dbReference type="InterPro" id="IPR036890">
    <property type="entry name" value="HATPase_C_sf"/>
</dbReference>
<dbReference type="GO" id="GO:0005886">
    <property type="term" value="C:plasma membrane"/>
    <property type="evidence" value="ECO:0007669"/>
    <property type="project" value="UniProtKB-SubCell"/>
</dbReference>
<evidence type="ECO:0000256" key="22">
    <source>
        <dbReference type="ARBA" id="ARBA00041776"/>
    </source>
</evidence>
<dbReference type="KEGG" id="jli:EXU32_02920"/>
<evidence type="ECO:0000256" key="9">
    <source>
        <dbReference type="ARBA" id="ARBA00022692"/>
    </source>
</evidence>
<sequence>MGLGRRAGTRQPRQPHQVLAHQGGRAPHPHRARRRLRPRRRIRAVNRSQPLAGLSSIRTRLTVLVGASVLVAAVVGTIGTDAGVPLWLGLPATVGVALVVTRWLASGMTTPLLQMTDAAQRMAKGDYAAAITTSSQDEVGVLARAFTSMATELEQSEEHRRRLVATVAHELRTPLSAQQALLENLADGVTPPDESTLRAALAQSERLGSLVTDLLDLSRPDGRGVPFSPGRVRVQDLLDEAVDEAALQGRGVSLVVDVEPVDLTITGDRSRLAQVTANLLDNAIRHSPSGCTVTMTARTDAHQWTLTVADDGPGLSPERAERLFHRFGPGGDGGGGTGLGLAIAAWVVTMHGGTIRALPADDGAQIRMTLPLTPPNSSPSPAPLATDRPVPTPTQESTMSVQPVPTTPPLRDGAGAPPQGAVPAALPSLSWSRWWPERVTAPQPRLVLAALAVGLLAAIVLPDNALGLGLLLVLVAGGASLWLASPRRSNRWSWVTAALALPLGLTTILTAHPGYIFLAAVMAGVLAAVACTDAHRVSAMVASVAAWPASALRGLPLIDRTVRLLGQHGRTWAALRTSVVSLVLLLVFGGLLASADAVLGSWASALVPDISDLLVFRAFTLVFFAGVMLAGLYLAINPPAVDELRTSRLTDRRIPVREWQIPLGVVIAVFVVFIAAQAAATIGGHDYVMRTAGVTYAESARQGFGQLTLATALVLLLIAGVRSWGRADTASERRVMTVMNAVLCVLTLLVVASALRRMALYQDAFGYTTLRVNVDAFEVWLGIVVLGVLVSLFVGGRWLGRLALVSAAVLVAGLSLGNVNGFVADRNIALYQETGEIDSFYLSQLGDDAVPTIHESDLPAEVKACVISRSSTQDGGSTWPEWNLARSRADDIRAGYSLRPGCTLSSSDRR</sequence>
<keyword evidence="15" id="KW-0904">Protein phosphatase</keyword>
<feature type="domain" description="HAMP" evidence="26">
    <location>
        <begin position="106"/>
        <end position="158"/>
    </location>
</feature>
<evidence type="ECO:0000256" key="3">
    <source>
        <dbReference type="ARBA" id="ARBA00001946"/>
    </source>
</evidence>
<comment type="cofactor">
    <cofactor evidence="2">
        <name>Mn(2+)</name>
        <dbReference type="ChEBI" id="CHEBI:29035"/>
    </cofactor>
</comment>
<keyword evidence="6" id="KW-1003">Cell membrane</keyword>
<dbReference type="InterPro" id="IPR050980">
    <property type="entry name" value="2C_sensor_his_kinase"/>
</dbReference>
<dbReference type="SUPFAM" id="SSF47384">
    <property type="entry name" value="Homodimeric domain of signal transducing histidine kinase"/>
    <property type="match status" value="1"/>
</dbReference>
<feature type="transmembrane region" description="Helical" evidence="24">
    <location>
        <begin position="573"/>
        <end position="594"/>
    </location>
</feature>
<evidence type="ECO:0000259" key="26">
    <source>
        <dbReference type="PROSITE" id="PS50885"/>
    </source>
</evidence>
<feature type="transmembrane region" description="Helical" evidence="24">
    <location>
        <begin position="776"/>
        <end position="795"/>
    </location>
</feature>
<feature type="transmembrane region" description="Helical" evidence="24">
    <location>
        <begin position="61"/>
        <end position="80"/>
    </location>
</feature>
<dbReference type="InterPro" id="IPR003660">
    <property type="entry name" value="HAMP_dom"/>
</dbReference>
<keyword evidence="12" id="KW-0378">Hydrolase</keyword>
<feature type="transmembrane region" description="Helical" evidence="24">
    <location>
        <begin position="446"/>
        <end position="462"/>
    </location>
</feature>
<feature type="compositionally biased region" description="Polar residues" evidence="23">
    <location>
        <begin position="393"/>
        <end position="404"/>
    </location>
</feature>
<evidence type="ECO:0000256" key="7">
    <source>
        <dbReference type="ARBA" id="ARBA00022553"/>
    </source>
</evidence>
<dbReference type="Gene3D" id="1.10.287.130">
    <property type="match status" value="1"/>
</dbReference>
<dbReference type="EC" id="2.7.13.3" evidence="5"/>
<dbReference type="AlphaFoldDB" id="A0A4P6MRR1"/>
<dbReference type="GO" id="GO:0005524">
    <property type="term" value="F:ATP binding"/>
    <property type="evidence" value="ECO:0007669"/>
    <property type="project" value="UniProtKB-KW"/>
</dbReference>
<feature type="transmembrane region" description="Helical" evidence="24">
    <location>
        <begin position="661"/>
        <end position="683"/>
    </location>
</feature>
<comment type="cofactor">
    <cofactor evidence="3">
        <name>Mg(2+)</name>
        <dbReference type="ChEBI" id="CHEBI:18420"/>
    </cofactor>
</comment>
<evidence type="ECO:0000256" key="8">
    <source>
        <dbReference type="ARBA" id="ARBA00022679"/>
    </source>
</evidence>
<feature type="transmembrane region" description="Helical" evidence="24">
    <location>
        <begin position="614"/>
        <end position="636"/>
    </location>
</feature>
<gene>
    <name evidence="27" type="ORF">EXU32_02920</name>
</gene>
<feature type="transmembrane region" description="Helical" evidence="24">
    <location>
        <begin position="492"/>
        <end position="509"/>
    </location>
</feature>
<feature type="transmembrane region" description="Helical" evidence="24">
    <location>
        <begin position="737"/>
        <end position="756"/>
    </location>
</feature>
<evidence type="ECO:0000256" key="21">
    <source>
        <dbReference type="ARBA" id="ARBA00040454"/>
    </source>
</evidence>
<feature type="transmembrane region" description="Helical" evidence="24">
    <location>
        <begin position="86"/>
        <end position="105"/>
    </location>
</feature>
<dbReference type="PROSITE" id="PS50885">
    <property type="entry name" value="HAMP"/>
    <property type="match status" value="1"/>
</dbReference>
<dbReference type="Pfam" id="PF13687">
    <property type="entry name" value="DUF4153"/>
    <property type="match status" value="1"/>
</dbReference>
<evidence type="ECO:0000256" key="1">
    <source>
        <dbReference type="ARBA" id="ARBA00000085"/>
    </source>
</evidence>
<evidence type="ECO:0000256" key="14">
    <source>
        <dbReference type="ARBA" id="ARBA00022842"/>
    </source>
</evidence>
<dbReference type="SMART" id="SM00387">
    <property type="entry name" value="HATPase_c"/>
    <property type="match status" value="1"/>
</dbReference>
<feature type="region of interest" description="Disordered" evidence="23">
    <location>
        <begin position="1"/>
        <end position="34"/>
    </location>
</feature>
<dbReference type="Gene3D" id="6.10.340.10">
    <property type="match status" value="1"/>
</dbReference>
<dbReference type="InterPro" id="IPR003594">
    <property type="entry name" value="HATPase_dom"/>
</dbReference>
<dbReference type="Pfam" id="PF00512">
    <property type="entry name" value="HisKA"/>
    <property type="match status" value="1"/>
</dbReference>
<dbReference type="PANTHER" id="PTHR44936:SF9">
    <property type="entry name" value="SENSOR PROTEIN CREC"/>
    <property type="match status" value="1"/>
</dbReference>
<dbReference type="CDD" id="cd06225">
    <property type="entry name" value="HAMP"/>
    <property type="match status" value="1"/>
</dbReference>
<evidence type="ECO:0000256" key="2">
    <source>
        <dbReference type="ARBA" id="ARBA00001936"/>
    </source>
</evidence>
<evidence type="ECO:0000256" key="10">
    <source>
        <dbReference type="ARBA" id="ARBA00022741"/>
    </source>
</evidence>
<dbReference type="InterPro" id="IPR036097">
    <property type="entry name" value="HisK_dim/P_sf"/>
</dbReference>
<feature type="transmembrane region" description="Helical" evidence="24">
    <location>
        <begin position="802"/>
        <end position="823"/>
    </location>
</feature>
<evidence type="ECO:0000256" key="4">
    <source>
        <dbReference type="ARBA" id="ARBA00004651"/>
    </source>
</evidence>
<evidence type="ECO:0000256" key="19">
    <source>
        <dbReference type="ARBA" id="ARBA00023026"/>
    </source>
</evidence>
<keyword evidence="20" id="KW-0464">Manganese</keyword>
<name>A0A4P6MRR1_9MICO</name>
<dbReference type="InterPro" id="IPR025291">
    <property type="entry name" value="DUF4153"/>
</dbReference>
<dbReference type="SUPFAM" id="SSF55874">
    <property type="entry name" value="ATPase domain of HSP90 chaperone/DNA topoisomerase II/histidine kinase"/>
    <property type="match status" value="1"/>
</dbReference>
<keyword evidence="14" id="KW-0460">Magnesium</keyword>
<keyword evidence="8" id="KW-0808">Transferase</keyword>
<dbReference type="SMART" id="SM00388">
    <property type="entry name" value="HisKA"/>
    <property type="match status" value="1"/>
</dbReference>
<evidence type="ECO:0000313" key="28">
    <source>
        <dbReference type="Proteomes" id="UP000290408"/>
    </source>
</evidence>
<dbReference type="Pfam" id="PF00672">
    <property type="entry name" value="HAMP"/>
    <property type="match status" value="1"/>
</dbReference>
<evidence type="ECO:0000256" key="23">
    <source>
        <dbReference type="SAM" id="MobiDB-lite"/>
    </source>
</evidence>
<dbReference type="SMART" id="SM00304">
    <property type="entry name" value="HAMP"/>
    <property type="match status" value="1"/>
</dbReference>
<evidence type="ECO:0000256" key="24">
    <source>
        <dbReference type="SAM" id="Phobius"/>
    </source>
</evidence>
<protein>
    <recommendedName>
        <fullName evidence="21">Signal transduction histidine-protein kinase/phosphatase MprB</fullName>
        <ecNumber evidence="5">2.7.13.3</ecNumber>
    </recommendedName>
    <alternativeName>
        <fullName evidence="22">Mycobacterial persistence regulator B</fullName>
    </alternativeName>
</protein>
<keyword evidence="17" id="KW-0902">Two-component regulatory system</keyword>
<dbReference type="CDD" id="cd00082">
    <property type="entry name" value="HisKA"/>
    <property type="match status" value="1"/>
</dbReference>
<comment type="catalytic activity">
    <reaction evidence="1">
        <text>ATP + protein L-histidine = ADP + protein N-phospho-L-histidine.</text>
        <dbReference type="EC" id="2.7.13.3"/>
    </reaction>
</comment>
<keyword evidence="19" id="KW-0843">Virulence</keyword>
<dbReference type="Proteomes" id="UP000290408">
    <property type="component" value="Chromosome"/>
</dbReference>
<evidence type="ECO:0000256" key="20">
    <source>
        <dbReference type="ARBA" id="ARBA00023211"/>
    </source>
</evidence>
<dbReference type="InterPro" id="IPR004358">
    <property type="entry name" value="Sig_transdc_His_kin-like_C"/>
</dbReference>
<keyword evidence="18" id="KW-0346">Stress response</keyword>
<evidence type="ECO:0000256" key="17">
    <source>
        <dbReference type="ARBA" id="ARBA00023012"/>
    </source>
</evidence>
<feature type="transmembrane region" description="Helical" evidence="24">
    <location>
        <begin position="515"/>
        <end position="532"/>
    </location>
</feature>
<dbReference type="EMBL" id="CP036164">
    <property type="protein sequence ID" value="QBF45312.1"/>
    <property type="molecule type" value="Genomic_DNA"/>
</dbReference>
<feature type="region of interest" description="Disordered" evidence="23">
    <location>
        <begin position="370"/>
        <end position="422"/>
    </location>
</feature>
<proteinExistence type="predicted"/>
<evidence type="ECO:0000256" key="15">
    <source>
        <dbReference type="ARBA" id="ARBA00022912"/>
    </source>
</evidence>
<comment type="subcellular location">
    <subcellularLocation>
        <location evidence="4">Cell membrane</location>
        <topology evidence="4">Multi-pass membrane protein</topology>
    </subcellularLocation>
</comment>
<feature type="transmembrane region" description="Helical" evidence="24">
    <location>
        <begin position="468"/>
        <end position="485"/>
    </location>
</feature>
<dbReference type="InterPro" id="IPR005467">
    <property type="entry name" value="His_kinase_dom"/>
</dbReference>
<evidence type="ECO:0000256" key="16">
    <source>
        <dbReference type="ARBA" id="ARBA00022989"/>
    </source>
</evidence>
<evidence type="ECO:0000256" key="5">
    <source>
        <dbReference type="ARBA" id="ARBA00012438"/>
    </source>
</evidence>
<dbReference type="PANTHER" id="PTHR44936">
    <property type="entry name" value="SENSOR PROTEIN CREC"/>
    <property type="match status" value="1"/>
</dbReference>
<keyword evidence="16 24" id="KW-1133">Transmembrane helix</keyword>
<keyword evidence="10" id="KW-0547">Nucleotide-binding</keyword>
<dbReference type="CDD" id="cd00075">
    <property type="entry name" value="HATPase"/>
    <property type="match status" value="1"/>
</dbReference>
<dbReference type="PRINTS" id="PR00344">
    <property type="entry name" value="BCTRLSENSOR"/>
</dbReference>
<evidence type="ECO:0000313" key="27">
    <source>
        <dbReference type="EMBL" id="QBF45312.1"/>
    </source>
</evidence>
<dbReference type="Pfam" id="PF02518">
    <property type="entry name" value="HATPase_c"/>
    <property type="match status" value="1"/>
</dbReference>
<dbReference type="InterPro" id="IPR003661">
    <property type="entry name" value="HisK_dim/P_dom"/>
</dbReference>
<dbReference type="GO" id="GO:0000155">
    <property type="term" value="F:phosphorelay sensor kinase activity"/>
    <property type="evidence" value="ECO:0007669"/>
    <property type="project" value="InterPro"/>
</dbReference>
<dbReference type="Gene3D" id="3.30.565.10">
    <property type="entry name" value="Histidine kinase-like ATPase, C-terminal domain"/>
    <property type="match status" value="1"/>
</dbReference>
<accession>A0A4P6MRR1</accession>
<dbReference type="SUPFAM" id="SSF158472">
    <property type="entry name" value="HAMP domain-like"/>
    <property type="match status" value="1"/>
</dbReference>
<evidence type="ECO:0000256" key="18">
    <source>
        <dbReference type="ARBA" id="ARBA00023016"/>
    </source>
</evidence>
<keyword evidence="11" id="KW-0418">Kinase</keyword>
<keyword evidence="28" id="KW-1185">Reference proteome</keyword>
<keyword evidence="7" id="KW-0597">Phosphoprotein</keyword>
<evidence type="ECO:0000256" key="6">
    <source>
        <dbReference type="ARBA" id="ARBA00022475"/>
    </source>
</evidence>
<dbReference type="OrthoDB" id="9757990at2"/>
<evidence type="ECO:0000256" key="12">
    <source>
        <dbReference type="ARBA" id="ARBA00022801"/>
    </source>
</evidence>
<keyword evidence="9 24" id="KW-0812">Transmembrane</keyword>
<dbReference type="STRING" id="1216970.GCA_001570985_02231"/>
<dbReference type="PROSITE" id="PS50109">
    <property type="entry name" value="HIS_KIN"/>
    <property type="match status" value="1"/>
</dbReference>
<evidence type="ECO:0000256" key="11">
    <source>
        <dbReference type="ARBA" id="ARBA00022777"/>
    </source>
</evidence>
<evidence type="ECO:0000259" key="25">
    <source>
        <dbReference type="PROSITE" id="PS50109"/>
    </source>
</evidence>
<feature type="transmembrane region" description="Helical" evidence="24">
    <location>
        <begin position="703"/>
        <end position="725"/>
    </location>
</feature>